<sequence length="154" mass="16981">MFPRVLSRLSLSNLTNFPRCVSTSTPKLYATSRPEPGTSVTPPLTIEDVKVTPRAIQRLKQILTTGEKLRVEVDGGGCSGFEYKIRLDTKLGDDDRVLQMEGVEVVVDKLSLGYLRGATVDYYEDLMKTSFRIVDNPVAEKGCSCGSSFALKLD</sequence>
<keyword evidence="3" id="KW-1185">Reference proteome</keyword>
<dbReference type="GO" id="GO:0016226">
    <property type="term" value="P:iron-sulfur cluster assembly"/>
    <property type="evidence" value="ECO:0007669"/>
    <property type="project" value="InterPro"/>
</dbReference>
<dbReference type="InterPro" id="IPR016092">
    <property type="entry name" value="ATAP"/>
</dbReference>
<comment type="similarity">
    <text evidence="1">Belongs to the HesB/IscA family.</text>
</comment>
<dbReference type="NCBIfam" id="TIGR00049">
    <property type="entry name" value="iron-sulfur cluster assembly accessory protein"/>
    <property type="match status" value="1"/>
</dbReference>
<dbReference type="GO" id="GO:0005506">
    <property type="term" value="F:iron ion binding"/>
    <property type="evidence" value="ECO:0007669"/>
    <property type="project" value="TreeGrafter"/>
</dbReference>
<dbReference type="Proteomes" id="UP000887575">
    <property type="component" value="Unassembled WGS sequence"/>
</dbReference>
<dbReference type="FunFam" id="2.60.300.12:FF:000025">
    <property type="match status" value="1"/>
</dbReference>
<evidence type="ECO:0000313" key="4">
    <source>
        <dbReference type="WBParaSite" id="MBELARI_LOCUS6569"/>
    </source>
</evidence>
<dbReference type="GO" id="GO:0005739">
    <property type="term" value="C:mitochondrion"/>
    <property type="evidence" value="ECO:0007669"/>
    <property type="project" value="TreeGrafter"/>
</dbReference>
<dbReference type="GO" id="GO:0051539">
    <property type="term" value="F:4 iron, 4 sulfur cluster binding"/>
    <property type="evidence" value="ECO:0007669"/>
    <property type="project" value="TreeGrafter"/>
</dbReference>
<evidence type="ECO:0000313" key="3">
    <source>
        <dbReference type="Proteomes" id="UP000887575"/>
    </source>
</evidence>
<feature type="domain" description="Core" evidence="2">
    <location>
        <begin position="49"/>
        <end position="146"/>
    </location>
</feature>
<accession>A0AAF3FID0</accession>
<proteinExistence type="inferred from homology"/>
<dbReference type="InterPro" id="IPR035903">
    <property type="entry name" value="HesB-like_dom_sf"/>
</dbReference>
<dbReference type="PANTHER" id="PTHR43011:SF1">
    <property type="entry name" value="IRON-SULFUR CLUSTER ASSEMBLY 2 HOMOLOG, MITOCHONDRIAL"/>
    <property type="match status" value="1"/>
</dbReference>
<reference evidence="4" key="1">
    <citation type="submission" date="2024-02" db="UniProtKB">
        <authorList>
            <consortium name="WormBaseParasite"/>
        </authorList>
    </citation>
    <scope>IDENTIFICATION</scope>
</reference>
<dbReference type="WBParaSite" id="MBELARI_LOCUS6569">
    <property type="protein sequence ID" value="MBELARI_LOCUS6569"/>
    <property type="gene ID" value="MBELARI_LOCUS6569"/>
</dbReference>
<dbReference type="GO" id="GO:0051537">
    <property type="term" value="F:2 iron, 2 sulfur cluster binding"/>
    <property type="evidence" value="ECO:0007669"/>
    <property type="project" value="TreeGrafter"/>
</dbReference>
<dbReference type="AlphaFoldDB" id="A0AAF3FID0"/>
<evidence type="ECO:0000259" key="2">
    <source>
        <dbReference type="Pfam" id="PF01521"/>
    </source>
</evidence>
<organism evidence="3 4">
    <name type="scientific">Mesorhabditis belari</name>
    <dbReference type="NCBI Taxonomy" id="2138241"/>
    <lineage>
        <taxon>Eukaryota</taxon>
        <taxon>Metazoa</taxon>
        <taxon>Ecdysozoa</taxon>
        <taxon>Nematoda</taxon>
        <taxon>Chromadorea</taxon>
        <taxon>Rhabditida</taxon>
        <taxon>Rhabditina</taxon>
        <taxon>Rhabditomorpha</taxon>
        <taxon>Rhabditoidea</taxon>
        <taxon>Rhabditidae</taxon>
        <taxon>Mesorhabditinae</taxon>
        <taxon>Mesorhabditis</taxon>
    </lineage>
</organism>
<name>A0AAF3FID0_9BILA</name>
<dbReference type="PANTHER" id="PTHR43011">
    <property type="entry name" value="IRON-SULFUR CLUSTER ASSEMBLY 2 HOMOLOG, MITOCHONDRIAL"/>
    <property type="match status" value="1"/>
</dbReference>
<dbReference type="Gene3D" id="2.60.300.12">
    <property type="entry name" value="HesB-like domain"/>
    <property type="match status" value="1"/>
</dbReference>
<dbReference type="Pfam" id="PF01521">
    <property type="entry name" value="Fe-S_biosyn"/>
    <property type="match status" value="1"/>
</dbReference>
<dbReference type="SUPFAM" id="SSF89360">
    <property type="entry name" value="HesB-like domain"/>
    <property type="match status" value="1"/>
</dbReference>
<evidence type="ECO:0000256" key="1">
    <source>
        <dbReference type="ARBA" id="ARBA00006718"/>
    </source>
</evidence>
<dbReference type="InterPro" id="IPR000361">
    <property type="entry name" value="ATAP_core_dom"/>
</dbReference>
<protein>
    <submittedName>
        <fullName evidence="4">FeS cluster biogenesis domain-containing protein</fullName>
    </submittedName>
</protein>